<evidence type="ECO:0000256" key="5">
    <source>
        <dbReference type="ARBA" id="ARBA00023163"/>
    </source>
</evidence>
<dbReference type="SUPFAM" id="SSF48013">
    <property type="entry name" value="NusB-like"/>
    <property type="match status" value="1"/>
</dbReference>
<dbReference type="InterPro" id="IPR011605">
    <property type="entry name" value="NusB_fam"/>
</dbReference>
<dbReference type="GO" id="GO:0006353">
    <property type="term" value="P:DNA-templated transcription termination"/>
    <property type="evidence" value="ECO:0007669"/>
    <property type="project" value="UniProtKB-UniRule"/>
</dbReference>
<dbReference type="Gene3D" id="1.10.940.10">
    <property type="entry name" value="NusB-like"/>
    <property type="match status" value="1"/>
</dbReference>
<gene>
    <name evidence="6 8" type="primary">nusB</name>
    <name evidence="8" type="ORF">HW270_07795</name>
</gene>
<keyword evidence="4 6" id="KW-0805">Transcription regulation</keyword>
<evidence type="ECO:0000256" key="1">
    <source>
        <dbReference type="ARBA" id="ARBA00005952"/>
    </source>
</evidence>
<dbReference type="EMBL" id="JABXYR010000002">
    <property type="protein sequence ID" value="NWO23950.1"/>
    <property type="molecule type" value="Genomic_DNA"/>
</dbReference>
<evidence type="ECO:0000256" key="2">
    <source>
        <dbReference type="ARBA" id="ARBA00022814"/>
    </source>
</evidence>
<dbReference type="InterPro" id="IPR006027">
    <property type="entry name" value="NusB_RsmB_TIM44"/>
</dbReference>
<organism evidence="8 9">
    <name type="scientific">Mogibacterium timidum</name>
    <dbReference type="NCBI Taxonomy" id="35519"/>
    <lineage>
        <taxon>Bacteria</taxon>
        <taxon>Bacillati</taxon>
        <taxon>Bacillota</taxon>
        <taxon>Clostridia</taxon>
        <taxon>Peptostreptococcales</taxon>
        <taxon>Anaerovoracaceae</taxon>
        <taxon>Mogibacterium</taxon>
    </lineage>
</organism>
<keyword evidence="5 6" id="KW-0804">Transcription</keyword>
<dbReference type="PANTHER" id="PTHR11078:SF3">
    <property type="entry name" value="ANTITERMINATION NUSB DOMAIN-CONTAINING PROTEIN"/>
    <property type="match status" value="1"/>
</dbReference>
<keyword evidence="2 6" id="KW-0889">Transcription antitermination</keyword>
<dbReference type="InterPro" id="IPR035926">
    <property type="entry name" value="NusB-like_sf"/>
</dbReference>
<evidence type="ECO:0000256" key="4">
    <source>
        <dbReference type="ARBA" id="ARBA00023015"/>
    </source>
</evidence>
<evidence type="ECO:0000256" key="3">
    <source>
        <dbReference type="ARBA" id="ARBA00022884"/>
    </source>
</evidence>
<protein>
    <recommendedName>
        <fullName evidence="6">Transcription antitermination protein NusB</fullName>
    </recommendedName>
    <alternativeName>
        <fullName evidence="6">Antitermination factor NusB</fullName>
    </alternativeName>
</protein>
<evidence type="ECO:0000313" key="8">
    <source>
        <dbReference type="EMBL" id="NWO23950.1"/>
    </source>
</evidence>
<keyword evidence="3 6" id="KW-0694">RNA-binding</keyword>
<evidence type="ECO:0000256" key="6">
    <source>
        <dbReference type="HAMAP-Rule" id="MF_00073"/>
    </source>
</evidence>
<evidence type="ECO:0000313" key="9">
    <source>
        <dbReference type="Proteomes" id="UP000526307"/>
    </source>
</evidence>
<proteinExistence type="inferred from homology"/>
<accession>A0A7Y8VTC6</accession>
<comment type="caution">
    <text evidence="8">The sequence shown here is derived from an EMBL/GenBank/DDBJ whole genome shotgun (WGS) entry which is preliminary data.</text>
</comment>
<name>A0A7Y8VTC6_9FIRM</name>
<dbReference type="RefSeq" id="WP_009644823.1">
    <property type="nucleotide sequence ID" value="NZ_CAJPUB010000007.1"/>
</dbReference>
<comment type="similarity">
    <text evidence="1 6">Belongs to the NusB family.</text>
</comment>
<dbReference type="GO" id="GO:0005829">
    <property type="term" value="C:cytosol"/>
    <property type="evidence" value="ECO:0007669"/>
    <property type="project" value="TreeGrafter"/>
</dbReference>
<dbReference type="AlphaFoldDB" id="A0A7Y8VTC6"/>
<dbReference type="GO" id="GO:0003723">
    <property type="term" value="F:RNA binding"/>
    <property type="evidence" value="ECO:0007669"/>
    <property type="project" value="UniProtKB-UniRule"/>
</dbReference>
<dbReference type="PANTHER" id="PTHR11078">
    <property type="entry name" value="N UTILIZATION SUBSTANCE PROTEIN B-RELATED"/>
    <property type="match status" value="1"/>
</dbReference>
<dbReference type="GO" id="GO:0031564">
    <property type="term" value="P:transcription antitermination"/>
    <property type="evidence" value="ECO:0007669"/>
    <property type="project" value="UniProtKB-KW"/>
</dbReference>
<feature type="domain" description="NusB/RsmB/TIM44" evidence="7">
    <location>
        <begin position="6"/>
        <end position="128"/>
    </location>
</feature>
<dbReference type="HAMAP" id="MF_00073">
    <property type="entry name" value="NusB"/>
    <property type="match status" value="1"/>
</dbReference>
<dbReference type="Pfam" id="PF01029">
    <property type="entry name" value="NusB"/>
    <property type="match status" value="1"/>
</dbReference>
<comment type="function">
    <text evidence="6">Involved in transcription antitermination. Required for transcription of ribosomal RNA (rRNA) genes. Binds specifically to the boxA antiterminator sequence of the ribosomal RNA (rrn) operons.</text>
</comment>
<sequence>MNRRIIRENIMQLVYQMDVSDNFDYEKHSCVEEAEKALRQKQAIETLEAIRDHIADIDRLIADNIDHWDIKRLPKADLAILRTALAEMIYINTIPANVSINEAVELGKTYGDDRSYAFINSVLGKINRQLHEQRQI</sequence>
<dbReference type="NCBIfam" id="TIGR01951">
    <property type="entry name" value="nusB"/>
    <property type="match status" value="1"/>
</dbReference>
<reference evidence="8 9" key="1">
    <citation type="submission" date="2020-06" db="EMBL/GenBank/DDBJ databases">
        <title>Mogibacterium timidum strain W9173 genomic sequence.</title>
        <authorList>
            <person name="Wade W.G."/>
            <person name="Johnston C.D."/>
            <person name="Chen T."/>
            <person name="Dewhirst F.E."/>
        </authorList>
    </citation>
    <scope>NUCLEOTIDE SEQUENCE [LARGE SCALE GENOMIC DNA]</scope>
    <source>
        <strain evidence="8 9">W9173</strain>
    </source>
</reference>
<evidence type="ECO:0000259" key="7">
    <source>
        <dbReference type="Pfam" id="PF01029"/>
    </source>
</evidence>
<dbReference type="Proteomes" id="UP000526307">
    <property type="component" value="Unassembled WGS sequence"/>
</dbReference>
<keyword evidence="9" id="KW-1185">Reference proteome</keyword>